<evidence type="ECO:0000256" key="3">
    <source>
        <dbReference type="ARBA" id="ARBA00022448"/>
    </source>
</evidence>
<evidence type="ECO:0000256" key="6">
    <source>
        <dbReference type="ARBA" id="ARBA00023136"/>
    </source>
</evidence>
<dbReference type="GO" id="GO:0031201">
    <property type="term" value="C:SNARE complex"/>
    <property type="evidence" value="ECO:0007669"/>
    <property type="project" value="TreeGrafter"/>
</dbReference>
<protein>
    <recommendedName>
        <fullName evidence="10">Vesicular-fusion protein SEC17</fullName>
    </recommendedName>
</protein>
<name>A0A0G4MGG3_VERLO</name>
<evidence type="ECO:0000256" key="2">
    <source>
        <dbReference type="ARBA" id="ARBA00010050"/>
    </source>
</evidence>
<organism evidence="8 9">
    <name type="scientific">Verticillium longisporum</name>
    <name type="common">Verticillium dahliae var. longisporum</name>
    <dbReference type="NCBI Taxonomy" id="100787"/>
    <lineage>
        <taxon>Eukaryota</taxon>
        <taxon>Fungi</taxon>
        <taxon>Dikarya</taxon>
        <taxon>Ascomycota</taxon>
        <taxon>Pezizomycotina</taxon>
        <taxon>Sordariomycetes</taxon>
        <taxon>Hypocreomycetidae</taxon>
        <taxon>Glomerellales</taxon>
        <taxon>Plectosphaerellaceae</taxon>
        <taxon>Verticillium</taxon>
    </lineage>
</organism>
<keyword evidence="3 7" id="KW-0813">Transport</keyword>
<dbReference type="PANTHER" id="PTHR13768">
    <property type="entry name" value="SOLUBLE NSF ATTACHMENT PROTEIN SNAP"/>
    <property type="match status" value="1"/>
</dbReference>
<evidence type="ECO:0000256" key="5">
    <source>
        <dbReference type="ARBA" id="ARBA00022927"/>
    </source>
</evidence>
<comment type="function">
    <text evidence="7">Required for vesicular transport between the endoplasmic reticulum and the Golgi apparatus.</text>
</comment>
<dbReference type="GO" id="GO:0006886">
    <property type="term" value="P:intracellular protein transport"/>
    <property type="evidence" value="ECO:0007669"/>
    <property type="project" value="UniProtKB-UniRule"/>
</dbReference>
<evidence type="ECO:0000313" key="9">
    <source>
        <dbReference type="Proteomes" id="UP000044602"/>
    </source>
</evidence>
<dbReference type="Gene3D" id="1.25.40.10">
    <property type="entry name" value="Tetratricopeptide repeat domain"/>
    <property type="match status" value="1"/>
</dbReference>
<sequence length="339" mass="37506">RRPPSSIQQPCHQTIDTRSGFLLLLQNRPFQFLDTHTHTHIQINQPNMAQDPRALLQKADKQLSSAGGGFSFFGGREEKYQDAAELYLQAANAFKMARQPLEAGQAFEKAASIQTTNLKEPDDAANTLVDAFKAYRTVDAAAAVRCLDVAINQYCTKGNFRRAAGHKEALGELYETELGDTQKALACYEAAAGWYEGDNATALANKLHLKVGDVAALEADYYKAIEAYERVAAASVSNNLMKYSVKDYFLKAGICHLATGDAVAARRAIDKYADLDPSFAGQREFALLNDLLAAVEKSDQDEFTDKLFQYDQVSKLDRWKTTLLVRVKGAIEEPEDEFA</sequence>
<keyword evidence="9" id="KW-1185">Reference proteome</keyword>
<dbReference type="SUPFAM" id="SSF48452">
    <property type="entry name" value="TPR-like"/>
    <property type="match status" value="1"/>
</dbReference>
<evidence type="ECO:0008006" key="10">
    <source>
        <dbReference type="Google" id="ProtNLM"/>
    </source>
</evidence>
<accession>A0A0G4MGG3</accession>
<evidence type="ECO:0000256" key="4">
    <source>
        <dbReference type="ARBA" id="ARBA00022892"/>
    </source>
</evidence>
<dbReference type="InterPro" id="IPR011990">
    <property type="entry name" value="TPR-like_helical_dom_sf"/>
</dbReference>
<dbReference type="GO" id="GO:0035494">
    <property type="term" value="P:SNARE complex disassembly"/>
    <property type="evidence" value="ECO:0007669"/>
    <property type="project" value="TreeGrafter"/>
</dbReference>
<dbReference type="InterPro" id="IPR000744">
    <property type="entry name" value="NSF_attach"/>
</dbReference>
<keyword evidence="5 7" id="KW-0653">Protein transport</keyword>
<evidence type="ECO:0000256" key="1">
    <source>
        <dbReference type="ARBA" id="ARBA00004170"/>
    </source>
</evidence>
<gene>
    <name evidence="8" type="ORF">BN1708_001010</name>
</gene>
<dbReference type="GO" id="GO:0019905">
    <property type="term" value="F:syntaxin binding"/>
    <property type="evidence" value="ECO:0007669"/>
    <property type="project" value="TreeGrafter"/>
</dbReference>
<feature type="non-terminal residue" evidence="8">
    <location>
        <position position="1"/>
    </location>
</feature>
<dbReference type="PANTHER" id="PTHR13768:SF8">
    <property type="entry name" value="ALPHA-SOLUBLE NSF ATTACHMENT PROTEIN"/>
    <property type="match status" value="1"/>
</dbReference>
<keyword evidence="6 7" id="KW-0472">Membrane</keyword>
<dbReference type="CDD" id="cd15832">
    <property type="entry name" value="SNAP"/>
    <property type="match status" value="1"/>
</dbReference>
<dbReference type="Pfam" id="PF14938">
    <property type="entry name" value="SNAP"/>
    <property type="match status" value="1"/>
</dbReference>
<reference evidence="8 9" key="1">
    <citation type="submission" date="2015-05" db="EMBL/GenBank/DDBJ databases">
        <authorList>
            <person name="Wang D.B."/>
            <person name="Wang M."/>
        </authorList>
    </citation>
    <scope>NUCLEOTIDE SEQUENCE [LARGE SCALE GENOMIC DNA]</scope>
    <source>
        <strain evidence="8">VL1</strain>
    </source>
</reference>
<keyword evidence="4 7" id="KW-0931">ER-Golgi transport</keyword>
<dbReference type="FunFam" id="1.25.40.10:FF:000049">
    <property type="entry name" value="Alpha-soluble NSF attachment protein-like"/>
    <property type="match status" value="1"/>
</dbReference>
<dbReference type="STRING" id="100787.A0A0G4MGG3"/>
<dbReference type="Proteomes" id="UP000044602">
    <property type="component" value="Unassembled WGS sequence"/>
</dbReference>
<dbReference type="GO" id="GO:0005774">
    <property type="term" value="C:vacuolar membrane"/>
    <property type="evidence" value="ECO:0007669"/>
    <property type="project" value="TreeGrafter"/>
</dbReference>
<dbReference type="PRINTS" id="PR00448">
    <property type="entry name" value="NSFATTACHMNT"/>
</dbReference>
<comment type="subcellular location">
    <subcellularLocation>
        <location evidence="1 7">Membrane</location>
        <topology evidence="1 7">Peripheral membrane protein</topology>
    </subcellularLocation>
</comment>
<dbReference type="AlphaFoldDB" id="A0A0G4MGG3"/>
<comment type="similarity">
    <text evidence="2 7">Belongs to the SNAP family.</text>
</comment>
<evidence type="ECO:0000256" key="7">
    <source>
        <dbReference type="RuleBase" id="RU367013"/>
    </source>
</evidence>
<evidence type="ECO:0000313" key="8">
    <source>
        <dbReference type="EMBL" id="CRK33322.1"/>
    </source>
</evidence>
<proteinExistence type="inferred from homology"/>
<dbReference type="EMBL" id="CVQH01022527">
    <property type="protein sequence ID" value="CRK33322.1"/>
    <property type="molecule type" value="Genomic_DNA"/>
</dbReference>
<dbReference type="GO" id="GO:0005483">
    <property type="term" value="F:soluble NSF attachment protein activity"/>
    <property type="evidence" value="ECO:0007669"/>
    <property type="project" value="UniProtKB-ARBA"/>
</dbReference>